<dbReference type="PANTHER" id="PTHR21021">
    <property type="entry name" value="GAF/PUTATIVE CYTOSKELETAL PROTEIN"/>
    <property type="match status" value="1"/>
</dbReference>
<accession>A0AAN9UHW0</accession>
<name>A0AAN9UHW0_9PEZI</name>
<feature type="compositionally biased region" description="Acidic residues" evidence="2">
    <location>
        <begin position="1205"/>
        <end position="1215"/>
    </location>
</feature>
<dbReference type="PANTHER" id="PTHR21021:SF15">
    <property type="entry name" value="FREE METHIONINE-R-SULFOXIDE REDUCTASE"/>
    <property type="match status" value="1"/>
</dbReference>
<feature type="compositionally biased region" description="Polar residues" evidence="2">
    <location>
        <begin position="427"/>
        <end position="451"/>
    </location>
</feature>
<feature type="compositionally biased region" description="Polar residues" evidence="2">
    <location>
        <begin position="742"/>
        <end position="775"/>
    </location>
</feature>
<feature type="compositionally biased region" description="Basic and acidic residues" evidence="2">
    <location>
        <begin position="508"/>
        <end position="519"/>
    </location>
</feature>
<sequence length="1605" mass="172710">MSSPLETGMSQSSPDMSPIIQKSGGARSRTQSVSSDRPSTVAQSVMSPPISVSPEANFIAASAASQIVSNDHDGHADTWYDQHGFQPSGDPVLVSEAALQLLNNFLDHLLFNFLAHSGSTTLPALRPAVTEVLKPKLAKDAINNADEELREYLGGDDDDDFLQSEPALSSSSWDLELIWKRTRLRCMVYSSLGDMEEEEEDHYMEEGLLGENDEDAGGSVSPAVAIFLTSILEFLAEQALVSAGQAAWNRMRVKYEKEQKDGVKGRTDVVDRIVVGEVDMERVALDRTLGRLWRAWRKRIRSPGPTSNEPAQRTLSREKTHQVRRGSATAESTVPPAVQEQIAEPASVEQEKTQEEKGAAEPDDVQAAAIPLPISDKDIDEIEVPGLAHYSDHDTEEEEPKDLDRGTRPRSLMLLPLASKAGPLTPTPSHQQNPTNQRRQRSISLPTSVSLPKTHKKIIAGEEEATKALQATDKPRVEKPFGDRANENVVFPEVAQVQTAGSVTVTSDQERPSIPEKNTRRQSMGAIPSVVGAALSASDTKKTENKEDADDMDYDVEEAQILTSSRISIGTSLSGRSISPADSDRSSRPALSIQTVPVRSGSLRLVDVASPRTPSSRSQRSWIQEPSNSSYSRSGDVSRTSSVRTQSNSEEPRLAEDNLAGPITGSLSKSRTGVIPEAEESSEPVARRVLPPSVPAAVITSRKENPRMHNLRTTSSEGRHELQKTSLYGAQSVSEAIKHQSAHSPQSSLANGSDDSQQQQLSETGSAVLTTSSVPDTIMEDEVTPLPQKQTRRPPRYFSPQVGNPSPPIPEETSSGKAYEVSKSATPQPGTIGIISVDRPDIPRDTGDGPDPSQRQGTTGQRRTSGSPTSSHRVRAAHASQDTTATRPGEVARTFEDLIQSNETIQYTLTPDSVRELEGSPQTIQSGASAKGRSEDSRQSTRDRAGSAATNRTVGSMMRSASLTRSSPLYPHPVGTPINETPTGSPARGTPLSTASKTRGLGAQARDARIPRESIVEFAEFIRATGPPGADATPPAPLKRNMSLMSKRSAPAPVPSSNMSVDLGRPSMTSSLGRARLQARQATVDTGNDKSDLIDFIRRGPPSSGDHDVPRTVAPFRTNMDSDHLATAGGGTAIDATLPDVHDTQYNQASVNVTDAPSVQSSINSQSALLGKKQAPGQNSTPFDEEDMMPQRKQRRVRDPYAIDFSDEEEDDDFDPQPQPRRKVQQQKEESLMDFLNSEPPPPSSAPVPFVLPRTQSTPEQTRQAPKKKASMPGLMSRFRQNSGSGSSHGFRSPTSPARSQKIADSRSLASRAGSTTTTGSRGYIPIQVNIPTGGDLYPSYGSMGTVPPVPTMPPNMTASRPSGRVPMKKFEPRDAVPVPSSGTSDLADFLRSSSPPPSLGQSYPTAQPEAHNASTFAAGISKEEALKQVLEQAAGLFDGQRNWKVDHGLHLLRSNLANTASLLWHAYKSLPSPSRDVNWAGFYVLDPSSKAAHPSLILGPFMGNVACQTIAFGRGVCGTAAATQQTQLVPDVDAFPGHIACDGASKSEVVVPITAEVLSPTEGDVERKIVGIIDIDCAVENGFDETDKKYLEELAALLGRACDW</sequence>
<dbReference type="Gene3D" id="3.30.450.40">
    <property type="match status" value="1"/>
</dbReference>
<feature type="compositionally biased region" description="Polar residues" evidence="2">
    <location>
        <begin position="304"/>
        <end position="314"/>
    </location>
</feature>
<proteinExistence type="inferred from homology"/>
<feature type="compositionally biased region" description="Polar residues" evidence="2">
    <location>
        <begin position="1157"/>
        <end position="1168"/>
    </location>
</feature>
<dbReference type="EMBL" id="JAJSPL020000010">
    <property type="protein sequence ID" value="KAK7744509.1"/>
    <property type="molecule type" value="Genomic_DNA"/>
</dbReference>
<feature type="compositionally biased region" description="Basic and acidic residues" evidence="2">
    <location>
        <begin position="349"/>
        <end position="360"/>
    </location>
</feature>
<dbReference type="Proteomes" id="UP001320245">
    <property type="component" value="Unassembled WGS sequence"/>
</dbReference>
<feature type="region of interest" description="Disordered" evidence="2">
    <location>
        <begin position="388"/>
        <end position="485"/>
    </location>
</feature>
<comment type="caution">
    <text evidence="4">The sequence shown here is derived from an EMBL/GenBank/DDBJ whole genome shotgun (WGS) entry which is preliminary data.</text>
</comment>
<gene>
    <name evidence="4" type="ORF">SLS53_003393</name>
</gene>
<dbReference type="Gene3D" id="1.10.20.10">
    <property type="entry name" value="Histone, subunit A"/>
    <property type="match status" value="1"/>
</dbReference>
<dbReference type="GO" id="GO:0046982">
    <property type="term" value="F:protein heterodimerization activity"/>
    <property type="evidence" value="ECO:0007669"/>
    <property type="project" value="InterPro"/>
</dbReference>
<feature type="compositionally biased region" description="Polar residues" evidence="2">
    <location>
        <begin position="948"/>
        <end position="967"/>
    </location>
</feature>
<dbReference type="InterPro" id="IPR051330">
    <property type="entry name" value="Phosphatase_reg/MetRdx"/>
</dbReference>
<dbReference type="PROSITE" id="PS01320">
    <property type="entry name" value="UPF0067"/>
    <property type="match status" value="1"/>
</dbReference>
<feature type="compositionally biased region" description="Polar residues" evidence="2">
    <location>
        <begin position="724"/>
        <end position="734"/>
    </location>
</feature>
<feature type="compositionally biased region" description="Polar residues" evidence="2">
    <location>
        <begin position="622"/>
        <end position="649"/>
    </location>
</feature>
<evidence type="ECO:0000313" key="5">
    <source>
        <dbReference type="Proteomes" id="UP001320245"/>
    </source>
</evidence>
<feature type="compositionally biased region" description="Polar residues" evidence="2">
    <location>
        <begin position="28"/>
        <end position="46"/>
    </location>
</feature>
<dbReference type="InterPro" id="IPR009072">
    <property type="entry name" value="Histone-fold"/>
</dbReference>
<dbReference type="InterPro" id="IPR000614">
    <property type="entry name" value="FRMsr_CS"/>
</dbReference>
<dbReference type="InterPro" id="IPR029016">
    <property type="entry name" value="GAF-like_dom_sf"/>
</dbReference>
<dbReference type="InterPro" id="IPR003018">
    <property type="entry name" value="GAF"/>
</dbReference>
<feature type="region of interest" description="Disordered" evidence="2">
    <location>
        <begin position="1371"/>
        <end position="1411"/>
    </location>
</feature>
<feature type="compositionally biased region" description="Polar residues" evidence="2">
    <location>
        <begin position="1279"/>
        <end position="1299"/>
    </location>
</feature>
<evidence type="ECO:0000259" key="3">
    <source>
        <dbReference type="Pfam" id="PF01590"/>
    </source>
</evidence>
<feature type="compositionally biased region" description="Polar residues" evidence="2">
    <location>
        <begin position="1"/>
        <end position="15"/>
    </location>
</feature>
<reference evidence="4 5" key="1">
    <citation type="journal article" date="2023" name="PLoS ONE">
        <title>Cytospora paraplurivora sp. nov. isolated from orchards with fruit tree decline syndrome in Ontario, Canada.</title>
        <authorList>
            <person name="Ilyukhin E."/>
            <person name="Nguyen H.D.T."/>
            <person name="Castle A.J."/>
            <person name="Ellouze W."/>
        </authorList>
    </citation>
    <scope>NUCLEOTIDE SEQUENCE [LARGE SCALE GENOMIC DNA]</scope>
    <source>
        <strain evidence="4 5">FDS-564</strain>
    </source>
</reference>
<protein>
    <recommendedName>
        <fullName evidence="3">GAF domain-containing protein</fullName>
    </recommendedName>
</protein>
<feature type="compositionally biased region" description="Basic and acidic residues" evidence="2">
    <location>
        <begin position="838"/>
        <end position="847"/>
    </location>
</feature>
<dbReference type="GO" id="GO:0033745">
    <property type="term" value="F:L-methionine-(R)-S-oxide reductase activity"/>
    <property type="evidence" value="ECO:0007669"/>
    <property type="project" value="TreeGrafter"/>
</dbReference>
<evidence type="ECO:0000256" key="2">
    <source>
        <dbReference type="SAM" id="MobiDB-lite"/>
    </source>
</evidence>
<comment type="similarity">
    <text evidence="1">Belongs to the free Met sulfoxide reductase family.</text>
</comment>
<keyword evidence="5" id="KW-1185">Reference proteome</keyword>
<organism evidence="4 5">
    <name type="scientific">Cytospora paraplurivora</name>
    <dbReference type="NCBI Taxonomy" id="2898453"/>
    <lineage>
        <taxon>Eukaryota</taxon>
        <taxon>Fungi</taxon>
        <taxon>Dikarya</taxon>
        <taxon>Ascomycota</taxon>
        <taxon>Pezizomycotina</taxon>
        <taxon>Sordariomycetes</taxon>
        <taxon>Sordariomycetidae</taxon>
        <taxon>Diaporthales</taxon>
        <taxon>Cytosporaceae</taxon>
        <taxon>Cytospora</taxon>
    </lineage>
</organism>
<feature type="compositionally biased region" description="Acidic residues" evidence="2">
    <location>
        <begin position="547"/>
        <end position="558"/>
    </location>
</feature>
<feature type="domain" description="GAF" evidence="3">
    <location>
        <begin position="1497"/>
        <end position="1602"/>
    </location>
</feature>
<dbReference type="GO" id="GO:0005829">
    <property type="term" value="C:cytosol"/>
    <property type="evidence" value="ECO:0007669"/>
    <property type="project" value="TreeGrafter"/>
</dbReference>
<evidence type="ECO:0000256" key="1">
    <source>
        <dbReference type="ARBA" id="ARBA00038454"/>
    </source>
</evidence>
<feature type="compositionally biased region" description="Low complexity" evidence="2">
    <location>
        <begin position="1306"/>
        <end position="1323"/>
    </location>
</feature>
<feature type="compositionally biased region" description="Polar residues" evidence="2">
    <location>
        <begin position="853"/>
        <end position="871"/>
    </location>
</feature>
<dbReference type="Pfam" id="PF01590">
    <property type="entry name" value="GAF"/>
    <property type="match status" value="1"/>
</dbReference>
<feature type="compositionally biased region" description="Polar residues" evidence="2">
    <location>
        <begin position="1254"/>
        <end position="1264"/>
    </location>
</feature>
<feature type="compositionally biased region" description="Polar residues" evidence="2">
    <location>
        <begin position="899"/>
        <end position="911"/>
    </location>
</feature>
<feature type="compositionally biased region" description="Polar residues" evidence="2">
    <location>
        <begin position="561"/>
        <end position="577"/>
    </location>
</feature>
<feature type="region of interest" description="Disordered" evidence="2">
    <location>
        <begin position="1157"/>
        <end position="1324"/>
    </location>
</feature>
<evidence type="ECO:0000313" key="4">
    <source>
        <dbReference type="EMBL" id="KAK7744509.1"/>
    </source>
</evidence>
<dbReference type="SUPFAM" id="SSF55781">
    <property type="entry name" value="GAF domain-like"/>
    <property type="match status" value="1"/>
</dbReference>
<feature type="compositionally biased region" description="Basic and acidic residues" evidence="2">
    <location>
        <begin position="932"/>
        <end position="945"/>
    </location>
</feature>
<feature type="region of interest" description="Disordered" evidence="2">
    <location>
        <begin position="501"/>
        <end position="1007"/>
    </location>
</feature>
<feature type="compositionally biased region" description="Low complexity" evidence="2">
    <location>
        <begin position="610"/>
        <end position="621"/>
    </location>
</feature>
<feature type="region of interest" description="Disordered" evidence="2">
    <location>
        <begin position="301"/>
        <end position="367"/>
    </location>
</feature>
<feature type="region of interest" description="Disordered" evidence="2">
    <location>
        <begin position="1"/>
        <end position="48"/>
    </location>
</feature>
<feature type="compositionally biased region" description="Basic and acidic residues" evidence="2">
    <location>
        <begin position="473"/>
        <end position="485"/>
    </location>
</feature>